<dbReference type="PIRSF" id="PIRSF001365">
    <property type="entry name" value="DHDPS"/>
    <property type="match status" value="1"/>
</dbReference>
<dbReference type="PRINTS" id="PR00146">
    <property type="entry name" value="DHPICSNTHASE"/>
</dbReference>
<dbReference type="InterPro" id="IPR002220">
    <property type="entry name" value="DapA-like"/>
</dbReference>
<evidence type="ECO:0000256" key="1">
    <source>
        <dbReference type="ARBA" id="ARBA00023239"/>
    </source>
</evidence>
<comment type="similarity">
    <text evidence="2">Belongs to the DapA family.</text>
</comment>
<dbReference type="CDD" id="cd00408">
    <property type="entry name" value="DHDPS-like"/>
    <property type="match status" value="1"/>
</dbReference>
<keyword evidence="6" id="KW-1185">Reference proteome</keyword>
<gene>
    <name evidence="5" type="ORF">SLNSH_14055</name>
</gene>
<dbReference type="OrthoDB" id="9778880at2"/>
<evidence type="ECO:0000313" key="6">
    <source>
        <dbReference type="Proteomes" id="UP000239772"/>
    </source>
</evidence>
<dbReference type="EMBL" id="PVZS01000014">
    <property type="protein sequence ID" value="PSC04350.1"/>
    <property type="molecule type" value="Genomic_DNA"/>
</dbReference>
<feature type="active site" description="Proton donor/acceptor" evidence="3">
    <location>
        <position position="138"/>
    </location>
</feature>
<dbReference type="Pfam" id="PF00701">
    <property type="entry name" value="DHDPS"/>
    <property type="match status" value="1"/>
</dbReference>
<proteinExistence type="inferred from homology"/>
<dbReference type="GO" id="GO:0008840">
    <property type="term" value="F:4-hydroxy-tetrahydrodipicolinate synthase activity"/>
    <property type="evidence" value="ECO:0007669"/>
    <property type="project" value="TreeGrafter"/>
</dbReference>
<evidence type="ECO:0000313" key="5">
    <source>
        <dbReference type="EMBL" id="PSC04350.1"/>
    </source>
</evidence>
<name>A0A2T1HRR4_9HYPH</name>
<feature type="active site" description="Schiff-base intermediate with substrate" evidence="3">
    <location>
        <position position="166"/>
    </location>
</feature>
<feature type="binding site" evidence="4">
    <location>
        <position position="208"/>
    </location>
    <ligand>
        <name>pyruvate</name>
        <dbReference type="ChEBI" id="CHEBI:15361"/>
    </ligand>
</feature>
<dbReference type="Proteomes" id="UP000239772">
    <property type="component" value="Unassembled WGS sequence"/>
</dbReference>
<dbReference type="InterPro" id="IPR013785">
    <property type="entry name" value="Aldolase_TIM"/>
</dbReference>
<dbReference type="SUPFAM" id="SSF51569">
    <property type="entry name" value="Aldolase"/>
    <property type="match status" value="1"/>
</dbReference>
<dbReference type="SMART" id="SM01130">
    <property type="entry name" value="DHDPS"/>
    <property type="match status" value="1"/>
</dbReference>
<sequence>MSKGANWSGIFPAVTTKFTADDRLDVAEMERCFALQLDAGVHGLIVCGSLGEASTLEPDEKIEVLKTALRVAGGKVPVLLTVVEGSTRRAQALAEAGAKAGAEGFMVLPGVPYKSDSSETMAHYRAVAKAGGLPVMIYNNPVSYGVDITPTMLGELAADPLFVAIKESSDDVRRVTQIFNAVGDRFQVFTGVDNLALESLAVGAVGWVAGLVCAFPAETVAIYELARQGRMAEALAIYRWFQPLLDLDVSSRLVQNIKLVEALVTNSNDRCRAPRLPLVGEDRARVEAIVEKAMANRPKLPAAKLAAE</sequence>
<dbReference type="PANTHER" id="PTHR12128:SF72">
    <property type="entry name" value="DIHYDRODIPICOLINATE SYNTHASE"/>
    <property type="match status" value="1"/>
</dbReference>
<accession>A0A2T1HRR4</accession>
<evidence type="ECO:0000256" key="3">
    <source>
        <dbReference type="PIRSR" id="PIRSR001365-1"/>
    </source>
</evidence>
<dbReference type="PANTHER" id="PTHR12128">
    <property type="entry name" value="DIHYDRODIPICOLINATE SYNTHASE"/>
    <property type="match status" value="1"/>
</dbReference>
<protein>
    <submittedName>
        <fullName evidence="5">Dihydrodipicolinate synthase family protein</fullName>
    </submittedName>
</protein>
<evidence type="ECO:0000256" key="2">
    <source>
        <dbReference type="PIRNR" id="PIRNR001365"/>
    </source>
</evidence>
<comment type="caution">
    <text evidence="5">The sequence shown here is derived from an EMBL/GenBank/DDBJ whole genome shotgun (WGS) entry which is preliminary data.</text>
</comment>
<dbReference type="Gene3D" id="3.20.20.70">
    <property type="entry name" value="Aldolase class I"/>
    <property type="match status" value="1"/>
</dbReference>
<reference evidence="6" key="1">
    <citation type="submission" date="2018-03" db="EMBL/GenBank/DDBJ databases">
        <authorList>
            <person name="Sun L."/>
            <person name="Liu H."/>
            <person name="Chen W."/>
            <person name="Huang K."/>
            <person name="Liu W."/>
            <person name="Gao X."/>
        </authorList>
    </citation>
    <scope>NUCLEOTIDE SEQUENCE [LARGE SCALE GENOMIC DNA]</scope>
    <source>
        <strain evidence="6">SH9</strain>
    </source>
</reference>
<dbReference type="AlphaFoldDB" id="A0A2T1HRR4"/>
<keyword evidence="1 2" id="KW-0456">Lyase</keyword>
<dbReference type="RefSeq" id="WP_106337645.1">
    <property type="nucleotide sequence ID" value="NZ_PVZS01000014.1"/>
</dbReference>
<organism evidence="5 6">
    <name type="scientific">Alsobacter soli</name>
    <dbReference type="NCBI Taxonomy" id="2109933"/>
    <lineage>
        <taxon>Bacteria</taxon>
        <taxon>Pseudomonadati</taxon>
        <taxon>Pseudomonadota</taxon>
        <taxon>Alphaproteobacteria</taxon>
        <taxon>Hyphomicrobiales</taxon>
        <taxon>Alsobacteraceae</taxon>
        <taxon>Alsobacter</taxon>
    </lineage>
</organism>
<evidence type="ECO:0000256" key="4">
    <source>
        <dbReference type="PIRSR" id="PIRSR001365-2"/>
    </source>
</evidence>